<dbReference type="InterPro" id="IPR004838">
    <property type="entry name" value="NHTrfase_class1_PyrdxlP-BS"/>
</dbReference>
<accession>A0A379C3U3</accession>
<evidence type="ECO:0000256" key="4">
    <source>
        <dbReference type="ARBA" id="ARBA00022679"/>
    </source>
</evidence>
<dbReference type="InterPro" id="IPR015421">
    <property type="entry name" value="PyrdxlP-dep_Trfase_major"/>
</dbReference>
<dbReference type="EMBL" id="UGSZ01000001">
    <property type="protein sequence ID" value="SUB56287.1"/>
    <property type="molecule type" value="Genomic_DNA"/>
</dbReference>
<evidence type="ECO:0000256" key="5">
    <source>
        <dbReference type="ARBA" id="ARBA00022898"/>
    </source>
</evidence>
<dbReference type="CDD" id="cd00609">
    <property type="entry name" value="AAT_like"/>
    <property type="match status" value="1"/>
</dbReference>
<sequence>MKISNRVQKIQFSAIRKLTPYAQEAKKNGKKVYHLNIGAPDVEVPQAFFDAIGDFQGKVLKYPSAPGIDELRESWSNYYKKRNLNFEPENIFITSGASEALLLVLMTIADEGDEIITTNPFYSNYKTYMDQLNLKINAFNTSPDNGFALPSTEEIEKVISDKSVAFLISNPTNPTGAVYSREELERLKELAIKHDMYIITDEVYREFIYDGLKYLSFAELEGIDDRLILLDSISKRFGACGARIGAIAAKNKDILTSINKLATGRLAVPTLEQIGAAALFNSDESYFEEVNKEYEKRRNTIYEELKKIDGVSVYKPKGAFYIMPTLPVDDAEDFAKWLLTDFDVDGETLMMAPADGFFYNSNEGKNKVRLAFVLNVNDIKKAMNILKEGLRKYNS</sequence>
<keyword evidence="5" id="KW-0663">Pyridoxal phosphate</keyword>
<evidence type="ECO:0000313" key="9">
    <source>
        <dbReference type="Proteomes" id="UP000255517"/>
    </source>
</evidence>
<dbReference type="PROSITE" id="PS00105">
    <property type="entry name" value="AA_TRANSFER_CLASS_1"/>
    <property type="match status" value="1"/>
</dbReference>
<dbReference type="Gene3D" id="3.90.1150.10">
    <property type="entry name" value="Aspartate Aminotransferase, domain 1"/>
    <property type="match status" value="1"/>
</dbReference>
<dbReference type="Gene3D" id="3.40.640.10">
    <property type="entry name" value="Type I PLP-dependent aspartate aminotransferase-like (Major domain)"/>
    <property type="match status" value="1"/>
</dbReference>
<dbReference type="RefSeq" id="WP_019034197.1">
    <property type="nucleotide sequence ID" value="NZ_UGSZ01000001.1"/>
</dbReference>
<dbReference type="OrthoDB" id="9802328at2"/>
<comment type="cofactor">
    <cofactor evidence="1 6">
        <name>pyridoxal 5'-phosphate</name>
        <dbReference type="ChEBI" id="CHEBI:597326"/>
    </cofactor>
</comment>
<dbReference type="STRING" id="1122949.GCA_000378725_00128"/>
<dbReference type="GO" id="GO:0008483">
    <property type="term" value="F:transaminase activity"/>
    <property type="evidence" value="ECO:0007669"/>
    <property type="project" value="UniProtKB-KW"/>
</dbReference>
<dbReference type="PRINTS" id="PR00753">
    <property type="entry name" value="ACCSYNTHASE"/>
</dbReference>
<evidence type="ECO:0000259" key="7">
    <source>
        <dbReference type="Pfam" id="PF00155"/>
    </source>
</evidence>
<dbReference type="PANTHER" id="PTHR46383">
    <property type="entry name" value="ASPARTATE AMINOTRANSFERASE"/>
    <property type="match status" value="1"/>
</dbReference>
<name>A0A379C3U3_9FIRM</name>
<keyword evidence="3 6" id="KW-0032">Aminotransferase</keyword>
<evidence type="ECO:0000256" key="1">
    <source>
        <dbReference type="ARBA" id="ARBA00001933"/>
    </source>
</evidence>
<dbReference type="SUPFAM" id="SSF53383">
    <property type="entry name" value="PLP-dependent transferases"/>
    <property type="match status" value="1"/>
</dbReference>
<dbReference type="Pfam" id="PF00155">
    <property type="entry name" value="Aminotran_1_2"/>
    <property type="match status" value="1"/>
</dbReference>
<proteinExistence type="inferred from homology"/>
<dbReference type="InterPro" id="IPR015422">
    <property type="entry name" value="PyrdxlP-dep_Trfase_small"/>
</dbReference>
<feature type="domain" description="Aminotransferase class I/classII large" evidence="7">
    <location>
        <begin position="31"/>
        <end position="342"/>
    </location>
</feature>
<dbReference type="EC" id="2.6.1.-" evidence="6"/>
<dbReference type="InterPro" id="IPR015424">
    <property type="entry name" value="PyrdxlP-dep_Trfase"/>
</dbReference>
<dbReference type="GO" id="GO:0006520">
    <property type="term" value="P:amino acid metabolic process"/>
    <property type="evidence" value="ECO:0007669"/>
    <property type="project" value="InterPro"/>
</dbReference>
<evidence type="ECO:0000313" key="8">
    <source>
        <dbReference type="EMBL" id="SUB56287.1"/>
    </source>
</evidence>
<dbReference type="GO" id="GO:0030170">
    <property type="term" value="F:pyridoxal phosphate binding"/>
    <property type="evidence" value="ECO:0007669"/>
    <property type="project" value="InterPro"/>
</dbReference>
<evidence type="ECO:0000256" key="3">
    <source>
        <dbReference type="ARBA" id="ARBA00022576"/>
    </source>
</evidence>
<comment type="similarity">
    <text evidence="2 6">Belongs to the class-I pyridoxal-phosphate-dependent aminotransferase family.</text>
</comment>
<protein>
    <recommendedName>
        <fullName evidence="6">Aminotransferase</fullName>
        <ecNumber evidence="6">2.6.1.-</ecNumber>
    </recommendedName>
</protein>
<dbReference type="NCBIfam" id="NF005744">
    <property type="entry name" value="PRK07568.1"/>
    <property type="match status" value="1"/>
</dbReference>
<keyword evidence="4 6" id="KW-0808">Transferase</keyword>
<organism evidence="8 9">
    <name type="scientific">Peptoniphilus lacrimalis</name>
    <dbReference type="NCBI Taxonomy" id="33031"/>
    <lineage>
        <taxon>Bacteria</taxon>
        <taxon>Bacillati</taxon>
        <taxon>Bacillota</taxon>
        <taxon>Tissierellia</taxon>
        <taxon>Tissierellales</taxon>
        <taxon>Peptoniphilaceae</taxon>
        <taxon>Peptoniphilus</taxon>
    </lineage>
</organism>
<dbReference type="Proteomes" id="UP000255517">
    <property type="component" value="Unassembled WGS sequence"/>
</dbReference>
<evidence type="ECO:0000256" key="6">
    <source>
        <dbReference type="RuleBase" id="RU000481"/>
    </source>
</evidence>
<dbReference type="InterPro" id="IPR004839">
    <property type="entry name" value="Aminotransferase_I/II_large"/>
</dbReference>
<dbReference type="InterPro" id="IPR050596">
    <property type="entry name" value="AspAT/PAT-like"/>
</dbReference>
<dbReference type="PANTHER" id="PTHR46383:SF2">
    <property type="entry name" value="AMINOTRANSFERASE"/>
    <property type="match status" value="1"/>
</dbReference>
<reference evidence="8 9" key="1">
    <citation type="submission" date="2018-06" db="EMBL/GenBank/DDBJ databases">
        <authorList>
            <consortium name="Pathogen Informatics"/>
            <person name="Doyle S."/>
        </authorList>
    </citation>
    <scope>NUCLEOTIDE SEQUENCE [LARGE SCALE GENOMIC DNA]</scope>
    <source>
        <strain evidence="8 9">NCTC13149</strain>
    </source>
</reference>
<evidence type="ECO:0000256" key="2">
    <source>
        <dbReference type="ARBA" id="ARBA00007441"/>
    </source>
</evidence>
<gene>
    <name evidence="8" type="ORF">NCTC13149_00057</name>
</gene>
<dbReference type="AlphaFoldDB" id="A0A379C3U3"/>